<dbReference type="EMBL" id="JBEVCJ010000033">
    <property type="protein sequence ID" value="MET1257055.1"/>
    <property type="molecule type" value="Genomic_DNA"/>
</dbReference>
<evidence type="ECO:0000313" key="3">
    <source>
        <dbReference type="EMBL" id="MET1257055.1"/>
    </source>
</evidence>
<comment type="caution">
    <text evidence="3">The sequence shown here is derived from an EMBL/GenBank/DDBJ whole genome shotgun (WGS) entry which is preliminary data.</text>
</comment>
<reference evidence="3 4" key="1">
    <citation type="submission" date="2024-06" db="EMBL/GenBank/DDBJ databases">
        <authorList>
            <person name="Li F."/>
        </authorList>
    </citation>
    <scope>NUCLEOTIDE SEQUENCE [LARGE SCALE GENOMIC DNA]</scope>
    <source>
        <strain evidence="3 4">GXAS 311</strain>
    </source>
</reference>
<evidence type="ECO:0000256" key="2">
    <source>
        <dbReference type="ARBA" id="ARBA00093628"/>
    </source>
</evidence>
<proteinExistence type="inferred from homology"/>
<name>A0ABV2BYN6_9GAMM</name>
<comment type="similarity">
    <text evidence="1">Belongs to the MaoP family.</text>
</comment>
<accession>A0ABV2BYN6</accession>
<dbReference type="InterPro" id="IPR007335">
    <property type="entry name" value="DUF413"/>
</dbReference>
<evidence type="ECO:0000313" key="4">
    <source>
        <dbReference type="Proteomes" id="UP001548189"/>
    </source>
</evidence>
<gene>
    <name evidence="3" type="primary">maoP</name>
    <name evidence="3" type="ORF">ABVT43_18070</name>
</gene>
<evidence type="ECO:0000256" key="1">
    <source>
        <dbReference type="ARBA" id="ARBA00093464"/>
    </source>
</evidence>
<dbReference type="Pfam" id="PF04219">
    <property type="entry name" value="DUF413"/>
    <property type="match status" value="1"/>
</dbReference>
<protein>
    <recommendedName>
        <fullName evidence="2">Macrodomain Ori protein</fullName>
    </recommendedName>
</protein>
<dbReference type="Proteomes" id="UP001548189">
    <property type="component" value="Unassembled WGS sequence"/>
</dbReference>
<keyword evidence="4" id="KW-1185">Reference proteome</keyword>
<organism evidence="3 4">
    <name type="scientific">Aliikangiella maris</name>
    <dbReference type="NCBI Taxonomy" id="3162458"/>
    <lineage>
        <taxon>Bacteria</taxon>
        <taxon>Pseudomonadati</taxon>
        <taxon>Pseudomonadota</taxon>
        <taxon>Gammaproteobacteria</taxon>
        <taxon>Oceanospirillales</taxon>
        <taxon>Pleioneaceae</taxon>
        <taxon>Aliikangiella</taxon>
    </lineage>
</organism>
<dbReference type="RefSeq" id="WP_353897638.1">
    <property type="nucleotide sequence ID" value="NZ_JBEVCJ010000033.1"/>
</dbReference>
<sequence>MKNRAYWCRKPFYDNKKFPYGFSRSGVFTYKESALLESKGYLFKALVEEQVADPSTDDLAFVKAIKSGEYDNCFETQVWWKYLSYQRHLISIAGSWIQSDKNMQSMNDDEFLLEDIDTSMMNKDWDDDEEDMLEAC</sequence>